<dbReference type="GeneID" id="78364248"/>
<sequence length="115" mass="13390">MANIYDTANQLEKEIRESQQFIDLHAAFEQLKKDEKAYELFKEFQTLQHSLHQKMMAGEEMSEEDAKAAQEMATKVQHEEAIGQLMQKEQAFSTVLDDLNRIITTPIRELYNPEA</sequence>
<reference evidence="2" key="1">
    <citation type="submission" date="2023-03" db="EMBL/GenBank/DDBJ databases">
        <authorList>
            <person name="Shen W."/>
            <person name="Cai J."/>
        </authorList>
    </citation>
    <scope>NUCLEOTIDE SEQUENCE</scope>
    <source>
        <strain evidence="2">B226-2</strain>
    </source>
</reference>
<dbReference type="Gene3D" id="1.20.1500.10">
    <property type="entry name" value="YheA/YmcA-like"/>
    <property type="match status" value="1"/>
</dbReference>
<comment type="caution">
    <text evidence="2">The sequence shown here is derived from an EMBL/GenBank/DDBJ whole genome shotgun (WGS) entry which is preliminary data.</text>
</comment>
<dbReference type="SUPFAM" id="SSF158622">
    <property type="entry name" value="YheA/YmcA-like"/>
    <property type="match status" value="1"/>
</dbReference>
<evidence type="ECO:0000256" key="1">
    <source>
        <dbReference type="HAMAP-Rule" id="MF_01526"/>
    </source>
</evidence>
<dbReference type="HAMAP" id="MF_01526">
    <property type="entry name" value="UPF0342"/>
    <property type="match status" value="1"/>
</dbReference>
<proteinExistence type="inferred from homology"/>
<dbReference type="RefSeq" id="WP_010752750.1">
    <property type="nucleotide sequence ID" value="NZ_CABJBY010000011.1"/>
</dbReference>
<accession>A0AAW8U0R7</accession>
<dbReference type="InterPro" id="IPR023378">
    <property type="entry name" value="YheA/YmcA-like_dom_sf"/>
</dbReference>
<dbReference type="AlphaFoldDB" id="A0AAW8U0R7"/>
<comment type="similarity">
    <text evidence="1">Belongs to the UPF0342 family.</text>
</comment>
<gene>
    <name evidence="2" type="ORF">P7H43_03605</name>
</gene>
<dbReference type="EMBL" id="JARQBJ010000002">
    <property type="protein sequence ID" value="MDT2809558.1"/>
    <property type="molecule type" value="Genomic_DNA"/>
</dbReference>
<evidence type="ECO:0000313" key="3">
    <source>
        <dbReference type="Proteomes" id="UP001256711"/>
    </source>
</evidence>
<evidence type="ECO:0000313" key="2">
    <source>
        <dbReference type="EMBL" id="MDT2809558.1"/>
    </source>
</evidence>
<dbReference type="InterPro" id="IPR010368">
    <property type="entry name" value="Com_YlbF"/>
</dbReference>
<protein>
    <recommendedName>
        <fullName evidence="1">UPF0342 protein P7H43_03605</fullName>
    </recommendedName>
</protein>
<dbReference type="Proteomes" id="UP001256711">
    <property type="component" value="Unassembled WGS sequence"/>
</dbReference>
<dbReference type="Pfam" id="PF06133">
    <property type="entry name" value="Com_YlbF"/>
    <property type="match status" value="1"/>
</dbReference>
<name>A0AAW8U0R7_9ENTE</name>
<organism evidence="2 3">
    <name type="scientific">Enterococcus asini</name>
    <dbReference type="NCBI Taxonomy" id="57732"/>
    <lineage>
        <taxon>Bacteria</taxon>
        <taxon>Bacillati</taxon>
        <taxon>Bacillota</taxon>
        <taxon>Bacilli</taxon>
        <taxon>Lactobacillales</taxon>
        <taxon>Enterococcaceae</taxon>
        <taxon>Enterococcus</taxon>
    </lineage>
</organism>